<name>A0A2J8A2W9_9CHLO</name>
<dbReference type="OrthoDB" id="546672at2759"/>
<dbReference type="GO" id="GO:0004620">
    <property type="term" value="F:phospholipase activity"/>
    <property type="evidence" value="ECO:0007669"/>
    <property type="project" value="TreeGrafter"/>
</dbReference>
<dbReference type="GO" id="GO:0046513">
    <property type="term" value="P:ceramide biosynthetic process"/>
    <property type="evidence" value="ECO:0007669"/>
    <property type="project" value="TreeGrafter"/>
</dbReference>
<feature type="compositionally biased region" description="Low complexity" evidence="1">
    <location>
        <begin position="19"/>
        <end position="43"/>
    </location>
</feature>
<evidence type="ECO:0000256" key="1">
    <source>
        <dbReference type="SAM" id="MobiDB-lite"/>
    </source>
</evidence>
<keyword evidence="3" id="KW-1185">Reference proteome</keyword>
<organism evidence="2 3">
    <name type="scientific">Tetrabaena socialis</name>
    <dbReference type="NCBI Taxonomy" id="47790"/>
    <lineage>
        <taxon>Eukaryota</taxon>
        <taxon>Viridiplantae</taxon>
        <taxon>Chlorophyta</taxon>
        <taxon>core chlorophytes</taxon>
        <taxon>Chlorophyceae</taxon>
        <taxon>CS clade</taxon>
        <taxon>Chlamydomonadales</taxon>
        <taxon>Tetrabaenaceae</taxon>
        <taxon>Tetrabaena</taxon>
    </lineage>
</organism>
<reference evidence="2 3" key="1">
    <citation type="journal article" date="2017" name="Mol. Biol. Evol.">
        <title>The 4-celled Tetrabaena socialis nuclear genome reveals the essential components for genetic control of cell number at the origin of multicellularity in the volvocine lineage.</title>
        <authorList>
            <person name="Featherston J."/>
            <person name="Arakaki Y."/>
            <person name="Hanschen E.R."/>
            <person name="Ferris P.J."/>
            <person name="Michod R.E."/>
            <person name="Olson B.J.S.C."/>
            <person name="Nozaki H."/>
            <person name="Durand P.M."/>
        </authorList>
    </citation>
    <scope>NUCLEOTIDE SEQUENCE [LARGE SCALE GENOMIC DNA]</scope>
    <source>
        <strain evidence="2 3">NIES-571</strain>
    </source>
</reference>
<sequence length="716" mass="77112">MEQQQPLSKRRRTQPLVQEPPSTEQQPLQQQQQQQQQQQRQPEAAPGAASDDPSRATAAQVRGPAHNTVRLSLLVPHHAFVLRWGGCGSTRSLTVQQCHQLPCLTASSGSVANLEVLLARADLTSPMDAMVLEAAAGAGQLEVCRWLRQQGCPWDENVFDAAAGAGHKEVCEWLLAVGCPRTGDPMAAAACGGHQAVCECLLADSSLSSPVNPWVAAAAARNGHVGLMDWLLARTVGQGPDVQRLLAAAAAGCDLPTLQRLHHTYLDSRGEELPGAQHGQVLAAAAGSPTADWRGKVEWLEGRGYPWTERACNEVAQRLDGRDRLVRLQQWGYPISSVAAREAAEHGNADALAFVSAQRDVVLGEEFTSYTARFAALGGHLAVLQVLHAHAVPMDRHVVRSAAARGHLSVVAWLVETLGAAGALSADAFTSAAASGSAELVAWLHEHACPWDASVFATAASAGSEEQLEWLAERGCSMGDDGKPYRRALANADLAVLRCLRRLGCPWGPAGVTFTYGIAACCRRLVGSSNPARRKQLLLAVRWLVAQGCPVDWAAAEREAKRARDCACVGAAGVATAQPSGDCLVTDPHQETLLALDDSWTEMPDRYVYDFTSFEEVQPGNDVFQVPPLCKQPEAEAVAEAAARAEAQEGADVPRRQHPAAWQLGALLPDTGAYDHSRAYNIWSRAHGRRHDDASEYDNRLQRFRDVVQRVQWDSP</sequence>
<evidence type="ECO:0000313" key="3">
    <source>
        <dbReference type="Proteomes" id="UP000236333"/>
    </source>
</evidence>
<dbReference type="Gene3D" id="1.25.40.20">
    <property type="entry name" value="Ankyrin repeat-containing domain"/>
    <property type="match status" value="2"/>
</dbReference>
<comment type="caution">
    <text evidence="2">The sequence shown here is derived from an EMBL/GenBank/DDBJ whole genome shotgun (WGS) entry which is preliminary data.</text>
</comment>
<dbReference type="AlphaFoldDB" id="A0A2J8A2W9"/>
<dbReference type="PANTHER" id="PTHR12393:SF6">
    <property type="entry name" value="SPHINGOMYELIN PHOSPHODIESTERASE 2"/>
    <property type="match status" value="1"/>
</dbReference>
<proteinExistence type="predicted"/>
<accession>A0A2J8A2W9</accession>
<evidence type="ECO:0000313" key="2">
    <source>
        <dbReference type="EMBL" id="PNH06860.1"/>
    </source>
</evidence>
<protein>
    <submittedName>
        <fullName evidence="2">Ankyrin repeat domain-containing protein</fullName>
    </submittedName>
</protein>
<gene>
    <name evidence="2" type="ORF">TSOC_006731</name>
</gene>
<dbReference type="Proteomes" id="UP000236333">
    <property type="component" value="Unassembled WGS sequence"/>
</dbReference>
<dbReference type="GO" id="GO:0005783">
    <property type="term" value="C:endoplasmic reticulum"/>
    <property type="evidence" value="ECO:0007669"/>
    <property type="project" value="TreeGrafter"/>
</dbReference>
<dbReference type="SUPFAM" id="SSF48403">
    <property type="entry name" value="Ankyrin repeat"/>
    <property type="match status" value="1"/>
</dbReference>
<dbReference type="EMBL" id="PGGS01000211">
    <property type="protein sequence ID" value="PNH06860.1"/>
    <property type="molecule type" value="Genomic_DNA"/>
</dbReference>
<dbReference type="InterPro" id="IPR036770">
    <property type="entry name" value="Ankyrin_rpt-contain_sf"/>
</dbReference>
<dbReference type="GO" id="GO:0016020">
    <property type="term" value="C:membrane"/>
    <property type="evidence" value="ECO:0007669"/>
    <property type="project" value="TreeGrafter"/>
</dbReference>
<dbReference type="SUPFAM" id="SSF140860">
    <property type="entry name" value="Pseudo ankyrin repeat-like"/>
    <property type="match status" value="1"/>
</dbReference>
<dbReference type="PANTHER" id="PTHR12393">
    <property type="entry name" value="SPHINGOMYELIN PHOSPHODIESTERASE RELATED"/>
    <property type="match status" value="1"/>
</dbReference>
<dbReference type="GO" id="GO:0071944">
    <property type="term" value="C:cell periphery"/>
    <property type="evidence" value="ECO:0007669"/>
    <property type="project" value="TreeGrafter"/>
</dbReference>
<feature type="region of interest" description="Disordered" evidence="1">
    <location>
        <begin position="1"/>
        <end position="62"/>
    </location>
</feature>
<dbReference type="GO" id="GO:0030149">
    <property type="term" value="P:sphingolipid catabolic process"/>
    <property type="evidence" value="ECO:0007669"/>
    <property type="project" value="TreeGrafter"/>
</dbReference>